<dbReference type="InterPro" id="IPR036416">
    <property type="entry name" value="Pept_tRNA_hydro_sf"/>
</dbReference>
<evidence type="ECO:0000313" key="12">
    <source>
        <dbReference type="EMBL" id="TMJ10212.1"/>
    </source>
</evidence>
<dbReference type="GO" id="GO:0000049">
    <property type="term" value="F:tRNA binding"/>
    <property type="evidence" value="ECO:0007669"/>
    <property type="project" value="UniProtKB-UniRule"/>
</dbReference>
<reference evidence="13 14" key="1">
    <citation type="journal article" date="2019" name="Nat. Microbiol.">
        <title>Mediterranean grassland soil C-N compound turnover is dependent on rainfall and depth, and is mediated by genomically divergent microorganisms.</title>
        <authorList>
            <person name="Diamond S."/>
            <person name="Andeer P.F."/>
            <person name="Li Z."/>
            <person name="Crits-Christoph A."/>
            <person name="Burstein D."/>
            <person name="Anantharaman K."/>
            <person name="Lane K.R."/>
            <person name="Thomas B.C."/>
            <person name="Pan C."/>
            <person name="Northen T.R."/>
            <person name="Banfield J.F."/>
        </authorList>
    </citation>
    <scope>NUCLEOTIDE SEQUENCE [LARGE SCALE GENOMIC DNA]</scope>
    <source>
        <strain evidence="11">NP_1</strain>
        <strain evidence="12">NP_2</strain>
    </source>
</reference>
<evidence type="ECO:0000256" key="8">
    <source>
        <dbReference type="HAMAP-Rule" id="MF_00083"/>
    </source>
</evidence>
<feature type="active site" description="Proton acceptor" evidence="8">
    <location>
        <position position="19"/>
    </location>
</feature>
<dbReference type="PANTHER" id="PTHR17224">
    <property type="entry name" value="PEPTIDYL-TRNA HYDROLASE"/>
    <property type="match status" value="1"/>
</dbReference>
<dbReference type="NCBIfam" id="TIGR00447">
    <property type="entry name" value="pth"/>
    <property type="match status" value="1"/>
</dbReference>
<sequence>MKLIIGLGNPDRRYRNTRHNVGWEVIDRLAHRLGIAVNQEDGWATVGSGTVARRRVLLAKPKTYVNLSGTAVADLRRRHRAKLADLLVVVDDLDLPLGRLRLRPGGSHGGHNGLRSIIDALESDAFPRLRVGIGRPPAGMDPADFVLTPFTVEERAVMEVALDRAAEAIDTALREGLPVAMNRFNVNVAVPSRL</sequence>
<dbReference type="PANTHER" id="PTHR17224:SF1">
    <property type="entry name" value="PEPTIDYL-TRNA HYDROLASE"/>
    <property type="match status" value="1"/>
</dbReference>
<feature type="site" description="Stabilizes the basic form of H active site to accept a proton" evidence="8">
    <location>
        <position position="91"/>
    </location>
</feature>
<dbReference type="Proteomes" id="UP000315217">
    <property type="component" value="Unassembled WGS sequence"/>
</dbReference>
<dbReference type="GO" id="GO:0005737">
    <property type="term" value="C:cytoplasm"/>
    <property type="evidence" value="ECO:0007669"/>
    <property type="project" value="UniProtKB-SubCell"/>
</dbReference>
<organism evidence="12 14">
    <name type="scientific">Candidatus Segetimicrobium genomatis</name>
    <dbReference type="NCBI Taxonomy" id="2569760"/>
    <lineage>
        <taxon>Bacteria</taxon>
        <taxon>Bacillati</taxon>
        <taxon>Candidatus Sysuimicrobiota</taxon>
        <taxon>Candidatus Sysuimicrobiia</taxon>
        <taxon>Candidatus Sysuimicrobiales</taxon>
        <taxon>Candidatus Segetimicrobiaceae</taxon>
        <taxon>Candidatus Segetimicrobium</taxon>
    </lineage>
</organism>
<comment type="function">
    <text evidence="8">Catalyzes the release of premature peptidyl moieties from peptidyl-tRNA molecules trapped in stalled 50S ribosomal subunits, and thus maintains levels of free tRNAs and 50S ribosomes.</text>
</comment>
<evidence type="ECO:0000313" key="14">
    <source>
        <dbReference type="Proteomes" id="UP000318661"/>
    </source>
</evidence>
<feature type="binding site" evidence="8">
    <location>
        <position position="112"/>
    </location>
    <ligand>
        <name>tRNA</name>
        <dbReference type="ChEBI" id="CHEBI:17843"/>
    </ligand>
</feature>
<keyword evidence="2 8" id="KW-0820">tRNA-binding</keyword>
<dbReference type="EC" id="3.1.1.29" evidence="1 8"/>
<dbReference type="Gene3D" id="3.40.50.1470">
    <property type="entry name" value="Peptidyl-tRNA hydrolase"/>
    <property type="match status" value="1"/>
</dbReference>
<evidence type="ECO:0000256" key="3">
    <source>
        <dbReference type="ARBA" id="ARBA00022801"/>
    </source>
</evidence>
<dbReference type="GO" id="GO:0004045">
    <property type="term" value="F:peptidyl-tRNA hydrolase activity"/>
    <property type="evidence" value="ECO:0007669"/>
    <property type="project" value="UniProtKB-UniRule"/>
</dbReference>
<protein>
    <recommendedName>
        <fullName evidence="7 8">Peptidyl-tRNA hydrolase</fullName>
        <shortName evidence="8">Pth</shortName>
        <ecNumber evidence="1 8">3.1.1.29</ecNumber>
    </recommendedName>
</protein>
<comment type="similarity">
    <text evidence="5 8 10">Belongs to the PTH family.</text>
</comment>
<evidence type="ECO:0000313" key="11">
    <source>
        <dbReference type="EMBL" id="TMJ09324.1"/>
    </source>
</evidence>
<dbReference type="CDD" id="cd00462">
    <property type="entry name" value="PTH"/>
    <property type="match status" value="1"/>
</dbReference>
<evidence type="ECO:0000256" key="1">
    <source>
        <dbReference type="ARBA" id="ARBA00013260"/>
    </source>
</evidence>
<evidence type="ECO:0000256" key="6">
    <source>
        <dbReference type="ARBA" id="ARBA00048707"/>
    </source>
</evidence>
<dbReference type="InterPro" id="IPR001328">
    <property type="entry name" value="Pept_tRNA_hydro"/>
</dbReference>
<dbReference type="SUPFAM" id="SSF53178">
    <property type="entry name" value="Peptidyl-tRNA hydrolase-like"/>
    <property type="match status" value="1"/>
</dbReference>
<dbReference type="EMBL" id="VBAI01000161">
    <property type="protein sequence ID" value="TMJ09324.1"/>
    <property type="molecule type" value="Genomic_DNA"/>
</dbReference>
<dbReference type="Proteomes" id="UP000318661">
    <property type="component" value="Unassembled WGS sequence"/>
</dbReference>
<name>A0A537LQJ5_9BACT</name>
<keyword evidence="8" id="KW-0963">Cytoplasm</keyword>
<dbReference type="PROSITE" id="PS01195">
    <property type="entry name" value="PEPT_TRNA_HYDROL_1"/>
    <property type="match status" value="1"/>
</dbReference>
<feature type="binding site" evidence="8">
    <location>
        <position position="14"/>
    </location>
    <ligand>
        <name>tRNA</name>
        <dbReference type="ChEBI" id="CHEBI:17843"/>
    </ligand>
</feature>
<evidence type="ECO:0000256" key="7">
    <source>
        <dbReference type="ARBA" id="ARBA00050038"/>
    </source>
</evidence>
<dbReference type="Pfam" id="PF01195">
    <property type="entry name" value="Pept_tRNA_hydro"/>
    <property type="match status" value="1"/>
</dbReference>
<evidence type="ECO:0000256" key="4">
    <source>
        <dbReference type="ARBA" id="ARBA00022884"/>
    </source>
</evidence>
<dbReference type="EMBL" id="VBAJ01000019">
    <property type="protein sequence ID" value="TMJ10212.1"/>
    <property type="molecule type" value="Genomic_DNA"/>
</dbReference>
<evidence type="ECO:0000256" key="5">
    <source>
        <dbReference type="ARBA" id="ARBA00038063"/>
    </source>
</evidence>
<evidence type="ECO:0000313" key="13">
    <source>
        <dbReference type="Proteomes" id="UP000315217"/>
    </source>
</evidence>
<evidence type="ECO:0000256" key="2">
    <source>
        <dbReference type="ARBA" id="ARBA00022555"/>
    </source>
</evidence>
<feature type="binding site" evidence="8">
    <location>
        <position position="66"/>
    </location>
    <ligand>
        <name>tRNA</name>
        <dbReference type="ChEBI" id="CHEBI:17843"/>
    </ligand>
</feature>
<gene>
    <name evidence="8" type="primary">pth</name>
    <name evidence="11" type="ORF">E6G98_09935</name>
    <name evidence="12" type="ORF">E6G99_01275</name>
</gene>
<dbReference type="HAMAP" id="MF_00083">
    <property type="entry name" value="Pept_tRNA_hydro_bact"/>
    <property type="match status" value="1"/>
</dbReference>
<proteinExistence type="inferred from homology"/>
<dbReference type="PROSITE" id="PS01196">
    <property type="entry name" value="PEPT_TRNA_HYDROL_2"/>
    <property type="match status" value="1"/>
</dbReference>
<keyword evidence="4 8" id="KW-0694">RNA-binding</keyword>
<comment type="subcellular location">
    <subcellularLocation>
        <location evidence="8">Cytoplasm</location>
    </subcellularLocation>
</comment>
<keyword evidence="3 8" id="KW-0378">Hydrolase</keyword>
<comment type="subunit">
    <text evidence="8">Monomer.</text>
</comment>
<dbReference type="GO" id="GO:0006515">
    <property type="term" value="P:protein quality control for misfolded or incompletely synthesized proteins"/>
    <property type="evidence" value="ECO:0007669"/>
    <property type="project" value="UniProtKB-UniRule"/>
</dbReference>
<comment type="caution">
    <text evidence="12">The sequence shown here is derived from an EMBL/GenBank/DDBJ whole genome shotgun (WGS) entry which is preliminary data.</text>
</comment>
<dbReference type="AlphaFoldDB" id="A0A537LQJ5"/>
<evidence type="ECO:0000256" key="9">
    <source>
        <dbReference type="RuleBase" id="RU000673"/>
    </source>
</evidence>
<dbReference type="GO" id="GO:0072344">
    <property type="term" value="P:rescue of stalled ribosome"/>
    <property type="evidence" value="ECO:0007669"/>
    <property type="project" value="UniProtKB-UniRule"/>
</dbReference>
<comment type="catalytic activity">
    <reaction evidence="6 8 9">
        <text>an N-acyl-L-alpha-aminoacyl-tRNA + H2O = an N-acyl-L-amino acid + a tRNA + H(+)</text>
        <dbReference type="Rhea" id="RHEA:54448"/>
        <dbReference type="Rhea" id="RHEA-COMP:10123"/>
        <dbReference type="Rhea" id="RHEA-COMP:13883"/>
        <dbReference type="ChEBI" id="CHEBI:15377"/>
        <dbReference type="ChEBI" id="CHEBI:15378"/>
        <dbReference type="ChEBI" id="CHEBI:59874"/>
        <dbReference type="ChEBI" id="CHEBI:78442"/>
        <dbReference type="ChEBI" id="CHEBI:138191"/>
        <dbReference type="EC" id="3.1.1.29"/>
    </reaction>
</comment>
<comment type="function">
    <text evidence="8">Hydrolyzes ribosome-free peptidyl-tRNAs (with 1 or more amino acids incorporated), which drop off the ribosome during protein synthesis, or as a result of ribosome stalling.</text>
</comment>
<accession>A0A537LQJ5</accession>
<evidence type="ECO:0000256" key="10">
    <source>
        <dbReference type="RuleBase" id="RU004320"/>
    </source>
</evidence>
<dbReference type="FunFam" id="3.40.50.1470:FF:000001">
    <property type="entry name" value="Peptidyl-tRNA hydrolase"/>
    <property type="match status" value="1"/>
</dbReference>
<dbReference type="InterPro" id="IPR018171">
    <property type="entry name" value="Pept_tRNA_hydro_CS"/>
</dbReference>
<feature type="binding site" evidence="8">
    <location>
        <position position="64"/>
    </location>
    <ligand>
        <name>tRNA</name>
        <dbReference type="ChEBI" id="CHEBI:17843"/>
    </ligand>
</feature>
<feature type="site" description="Discriminates between blocked and unblocked aminoacyl-tRNA" evidence="8">
    <location>
        <position position="9"/>
    </location>
</feature>